<protein>
    <submittedName>
        <fullName evidence="1">Uncharacterized protein</fullName>
    </submittedName>
</protein>
<proteinExistence type="predicted"/>
<reference evidence="2" key="1">
    <citation type="journal article" date="2019" name="Int. J. Syst. Evol. Microbiol.">
        <title>The Global Catalogue of Microorganisms (GCM) 10K type strain sequencing project: providing services to taxonomists for standard genome sequencing and annotation.</title>
        <authorList>
            <consortium name="The Broad Institute Genomics Platform"/>
            <consortium name="The Broad Institute Genome Sequencing Center for Infectious Disease"/>
            <person name="Wu L."/>
            <person name="Ma J."/>
        </authorList>
    </citation>
    <scope>NUCLEOTIDE SEQUENCE [LARGE SCALE GENOMIC DNA]</scope>
    <source>
        <strain evidence="2">PJ61</strain>
    </source>
</reference>
<evidence type="ECO:0000313" key="2">
    <source>
        <dbReference type="Proteomes" id="UP001595778"/>
    </source>
</evidence>
<name>A0ABV8WRX7_9MICC</name>
<organism evidence="1 2">
    <name type="scientific">Arthrobacter sedimenti</name>
    <dbReference type="NCBI Taxonomy" id="2694931"/>
    <lineage>
        <taxon>Bacteria</taxon>
        <taxon>Bacillati</taxon>
        <taxon>Actinomycetota</taxon>
        <taxon>Actinomycetes</taxon>
        <taxon>Micrococcales</taxon>
        <taxon>Micrococcaceae</taxon>
        <taxon>Arthrobacter</taxon>
    </lineage>
</organism>
<keyword evidence="2" id="KW-1185">Reference proteome</keyword>
<comment type="caution">
    <text evidence="1">The sequence shown here is derived from an EMBL/GenBank/DDBJ whole genome shotgun (WGS) entry which is preliminary data.</text>
</comment>
<gene>
    <name evidence="1" type="ORF">ACFO0G_19265</name>
</gene>
<accession>A0ABV8WRX7</accession>
<dbReference type="RefSeq" id="WP_376979615.1">
    <property type="nucleotide sequence ID" value="NZ_JBHSDQ010000013.1"/>
</dbReference>
<evidence type="ECO:0000313" key="1">
    <source>
        <dbReference type="EMBL" id="MFC4398238.1"/>
    </source>
</evidence>
<sequence>MATYDSRSFYTRGDSFSVGASREHIERSLLDFGATDVLLSQRGHLNAISFRARGRQFRIVVSLPQPEESPTVPGGASGVPGREVTAKVLELDARRFWHAFALSTDAKLAAAAAGVATLESEFLAHVVLPGNHKVMDELEPVIASAYRSGQRPSMSTAARPRTD</sequence>
<dbReference type="Proteomes" id="UP001595778">
    <property type="component" value="Unassembled WGS sequence"/>
</dbReference>
<dbReference type="EMBL" id="JBHSDQ010000013">
    <property type="protein sequence ID" value="MFC4398238.1"/>
    <property type="molecule type" value="Genomic_DNA"/>
</dbReference>